<evidence type="ECO:0000313" key="8">
    <source>
        <dbReference type="Proteomes" id="UP000276133"/>
    </source>
</evidence>
<dbReference type="STRING" id="10195.A0A3M7S8G0"/>
<dbReference type="OrthoDB" id="10003276at2759"/>
<protein>
    <submittedName>
        <fullName evidence="7">DBH-like monooxygenase 2-like protein</fullName>
    </submittedName>
</protein>
<dbReference type="SMART" id="SM00664">
    <property type="entry name" value="DoH"/>
    <property type="match status" value="2"/>
</dbReference>
<dbReference type="InterPro" id="IPR000323">
    <property type="entry name" value="Cu2_ascorb_mOase_N"/>
</dbReference>
<dbReference type="InterPro" id="IPR005018">
    <property type="entry name" value="DOMON_domain"/>
</dbReference>
<dbReference type="InterPro" id="IPR000945">
    <property type="entry name" value="DBH-like"/>
</dbReference>
<gene>
    <name evidence="7" type="ORF">BpHYR1_034811</name>
</gene>
<dbReference type="EMBL" id="REGN01001860">
    <property type="protein sequence ID" value="RNA32042.1"/>
    <property type="molecule type" value="Genomic_DNA"/>
</dbReference>
<evidence type="ECO:0000256" key="5">
    <source>
        <dbReference type="SAM" id="SignalP"/>
    </source>
</evidence>
<evidence type="ECO:0000313" key="7">
    <source>
        <dbReference type="EMBL" id="RNA32042.1"/>
    </source>
</evidence>
<dbReference type="GO" id="GO:0030667">
    <property type="term" value="C:secretory granule membrane"/>
    <property type="evidence" value="ECO:0007669"/>
    <property type="project" value="TreeGrafter"/>
</dbReference>
<dbReference type="GO" id="GO:0042421">
    <property type="term" value="P:norepinephrine biosynthetic process"/>
    <property type="evidence" value="ECO:0007669"/>
    <property type="project" value="TreeGrafter"/>
</dbReference>
<evidence type="ECO:0000259" key="6">
    <source>
        <dbReference type="PROSITE" id="PS50836"/>
    </source>
</evidence>
<evidence type="ECO:0000256" key="3">
    <source>
        <dbReference type="ARBA" id="ARBA00022729"/>
    </source>
</evidence>
<keyword evidence="3 5" id="KW-0732">Signal</keyword>
<feature type="domain" description="DOMON" evidence="6">
    <location>
        <begin position="201"/>
        <end position="313"/>
    </location>
</feature>
<dbReference type="CDD" id="cd09631">
    <property type="entry name" value="DOMON_DOH"/>
    <property type="match status" value="1"/>
</dbReference>
<dbReference type="PANTHER" id="PTHR10157">
    <property type="entry name" value="DOPAMINE BETA HYDROXYLASE RELATED"/>
    <property type="match status" value="1"/>
</dbReference>
<dbReference type="GO" id="GO:0006589">
    <property type="term" value="P:octopamine biosynthetic process"/>
    <property type="evidence" value="ECO:0007669"/>
    <property type="project" value="TreeGrafter"/>
</dbReference>
<dbReference type="FunFam" id="2.60.40.1210:FF:000001">
    <property type="entry name" value="Monooxygenase, DBH-like 1, like"/>
    <property type="match status" value="1"/>
</dbReference>
<dbReference type="GO" id="GO:0042420">
    <property type="term" value="P:dopamine catabolic process"/>
    <property type="evidence" value="ECO:0007669"/>
    <property type="project" value="TreeGrafter"/>
</dbReference>
<dbReference type="Gene3D" id="2.60.40.1210">
    <property type="entry name" value="Cellobiose dehydrogenase, cytochrome domain"/>
    <property type="match status" value="1"/>
</dbReference>
<dbReference type="InterPro" id="IPR036939">
    <property type="entry name" value="Cu2_ascorb_mOase_N_sf"/>
</dbReference>
<organism evidence="7 8">
    <name type="scientific">Brachionus plicatilis</name>
    <name type="common">Marine rotifer</name>
    <name type="synonym">Brachionus muelleri</name>
    <dbReference type="NCBI Taxonomy" id="10195"/>
    <lineage>
        <taxon>Eukaryota</taxon>
        <taxon>Metazoa</taxon>
        <taxon>Spiralia</taxon>
        <taxon>Gnathifera</taxon>
        <taxon>Rotifera</taxon>
        <taxon>Eurotatoria</taxon>
        <taxon>Monogononta</taxon>
        <taxon>Pseudotrocha</taxon>
        <taxon>Ploima</taxon>
        <taxon>Brachionidae</taxon>
        <taxon>Brachionus</taxon>
    </lineage>
</organism>
<keyword evidence="8" id="KW-1185">Reference proteome</keyword>
<dbReference type="PRINTS" id="PR00767">
    <property type="entry name" value="DBMONOXGNASE"/>
</dbReference>
<dbReference type="SUPFAM" id="SSF49344">
    <property type="entry name" value="CBD9-like"/>
    <property type="match status" value="1"/>
</dbReference>
<dbReference type="SUPFAM" id="SSF49742">
    <property type="entry name" value="PHM/PNGase F"/>
    <property type="match status" value="1"/>
</dbReference>
<dbReference type="Proteomes" id="UP000276133">
    <property type="component" value="Unassembled WGS sequence"/>
</dbReference>
<proteinExistence type="inferred from homology"/>
<feature type="signal peptide" evidence="5">
    <location>
        <begin position="1"/>
        <end position="15"/>
    </location>
</feature>
<accession>A0A3M7S8G0</accession>
<name>A0A3M7S8G0_BRAPC</name>
<dbReference type="GO" id="GO:0004500">
    <property type="term" value="F:dopamine beta-monooxygenase activity"/>
    <property type="evidence" value="ECO:0007669"/>
    <property type="project" value="InterPro"/>
</dbReference>
<evidence type="ECO:0000256" key="4">
    <source>
        <dbReference type="ARBA" id="ARBA00023136"/>
    </source>
</evidence>
<dbReference type="InterPro" id="IPR028460">
    <property type="entry name" value="Tbh/DBH"/>
</dbReference>
<dbReference type="InterPro" id="IPR045266">
    <property type="entry name" value="DOH_DOMON"/>
</dbReference>
<keyword evidence="7" id="KW-0503">Monooxygenase</keyword>
<dbReference type="GO" id="GO:0005615">
    <property type="term" value="C:extracellular space"/>
    <property type="evidence" value="ECO:0007669"/>
    <property type="project" value="TreeGrafter"/>
</dbReference>
<feature type="domain" description="DOMON" evidence="6">
    <location>
        <begin position="32"/>
        <end position="147"/>
    </location>
</feature>
<dbReference type="PANTHER" id="PTHR10157:SF23">
    <property type="entry name" value="MOXD1 HOMOLOG 1"/>
    <property type="match status" value="1"/>
</dbReference>
<sequence length="550" mass="62837">MKFFFLIFLIKSALSLAPTENFTYNKTLIAPDLFTVFWKHDSVEVTFEIHFKNSKWAMFGIAGTNFSDVVIAWLNDDRTGHFSDQRLMPNNDLILDSEHNWMLVDAFQKDETKIFKFKRFINLSCKSNSHEDLNIGTGLIKIVFSTGRNSDPVKILNRNQLDLELLSDTNGPYTCPVPAANQVLNSKPSENYANIFQLIPGVYNLYWNYTDSEITFEVHCKTSGWVGFGFSPNGGMDKSDVVVGWISGGKTNFTDRHIQGRSVIVDQKQDWHLLKSYESDGISVFKFKRSIKLCDAEDSIIDKGTPNVIFAFGEQDPLPGQDISYHQSNRGSTKINLITSSKVNVQDDEPDSEVLDITIQNLVLPKQDTYYYCKGFRVPKNLTQKRHIYKYEFIFPEINYQRMHHSLLYECEPGYDGEKPKYEDGECYTNSIKGSLCQVISLGWAVGGENVFYFPKDAGYPMGGDTDYSYLVLELHYDNPNLDIGFIEKASLRFHLTKKLRQKELGVLTLGTDPSLYGIAIPPKMDRLSIKNYCFNDCLNQVCKINFKKS</sequence>
<feature type="chain" id="PRO_5018049305" evidence="5">
    <location>
        <begin position="16"/>
        <end position="550"/>
    </location>
</feature>
<evidence type="ECO:0000256" key="2">
    <source>
        <dbReference type="ARBA" id="ARBA00010676"/>
    </source>
</evidence>
<comment type="caution">
    <text evidence="7">The sequence shown here is derived from an EMBL/GenBank/DDBJ whole genome shotgun (WGS) entry which is preliminary data.</text>
</comment>
<comment type="subcellular location">
    <subcellularLocation>
        <location evidence="1">Membrane</location>
    </subcellularLocation>
</comment>
<dbReference type="InterPro" id="IPR008977">
    <property type="entry name" value="PHM/PNGase_F_dom_sf"/>
</dbReference>
<dbReference type="Pfam" id="PF01082">
    <property type="entry name" value="Cu2_monooxygen"/>
    <property type="match status" value="1"/>
</dbReference>
<dbReference type="PROSITE" id="PS50836">
    <property type="entry name" value="DOMON"/>
    <property type="match status" value="2"/>
</dbReference>
<reference evidence="7 8" key="1">
    <citation type="journal article" date="2018" name="Sci. Rep.">
        <title>Genomic signatures of local adaptation to the degree of environmental predictability in rotifers.</title>
        <authorList>
            <person name="Franch-Gras L."/>
            <person name="Hahn C."/>
            <person name="Garcia-Roger E.M."/>
            <person name="Carmona M.J."/>
            <person name="Serra M."/>
            <person name="Gomez A."/>
        </authorList>
    </citation>
    <scope>NUCLEOTIDE SEQUENCE [LARGE SCALE GENOMIC DNA]</scope>
    <source>
        <strain evidence="7">HYR1</strain>
    </source>
</reference>
<keyword evidence="7" id="KW-0560">Oxidoreductase</keyword>
<comment type="similarity">
    <text evidence="2">Belongs to the copper type II ascorbate-dependent monooxygenase family.</text>
</comment>
<dbReference type="Gene3D" id="2.60.120.310">
    <property type="entry name" value="Copper type II, ascorbate-dependent monooxygenase, N-terminal domain"/>
    <property type="match status" value="1"/>
</dbReference>
<keyword evidence="4" id="KW-0472">Membrane</keyword>
<dbReference type="Pfam" id="PF03351">
    <property type="entry name" value="DOMON"/>
    <property type="match status" value="1"/>
</dbReference>
<dbReference type="GO" id="GO:0005507">
    <property type="term" value="F:copper ion binding"/>
    <property type="evidence" value="ECO:0007669"/>
    <property type="project" value="InterPro"/>
</dbReference>
<dbReference type="AlphaFoldDB" id="A0A3M7S8G0"/>
<evidence type="ECO:0000256" key="1">
    <source>
        <dbReference type="ARBA" id="ARBA00004370"/>
    </source>
</evidence>